<dbReference type="AlphaFoldDB" id="A0A7U4DPV4"/>
<comment type="caution">
    <text evidence="2">Lacks conserved residue(s) required for the propagation of feature annotation.</text>
</comment>
<protein>
    <submittedName>
        <fullName evidence="5">Two-component system response regulator</fullName>
    </submittedName>
</protein>
<keyword evidence="6" id="KW-1185">Reference proteome</keyword>
<evidence type="ECO:0000256" key="3">
    <source>
        <dbReference type="SAM" id="MobiDB-lite"/>
    </source>
</evidence>
<evidence type="ECO:0000259" key="4">
    <source>
        <dbReference type="PROSITE" id="PS50110"/>
    </source>
</evidence>
<evidence type="ECO:0000313" key="6">
    <source>
        <dbReference type="Proteomes" id="UP000006365"/>
    </source>
</evidence>
<dbReference type="Gene3D" id="3.40.1550.10">
    <property type="entry name" value="CheC-like"/>
    <property type="match status" value="2"/>
</dbReference>
<dbReference type="RefSeq" id="WP_015724895.1">
    <property type="nucleotide sequence ID" value="NC_014972.1"/>
</dbReference>
<accession>A0A7U4DPV4</accession>
<dbReference type="SUPFAM" id="SSF103039">
    <property type="entry name" value="CheC-like"/>
    <property type="match status" value="2"/>
</dbReference>
<feature type="domain" description="Response regulatory" evidence="4">
    <location>
        <begin position="497"/>
        <end position="610"/>
    </location>
</feature>
<dbReference type="InterPro" id="IPR011006">
    <property type="entry name" value="CheY-like_superfamily"/>
</dbReference>
<dbReference type="PROSITE" id="PS50110">
    <property type="entry name" value="RESPONSE_REGULATORY"/>
    <property type="match status" value="1"/>
</dbReference>
<name>A0A7U4DPV4_DESPD</name>
<evidence type="ECO:0000256" key="1">
    <source>
        <dbReference type="ARBA" id="ARBA00022500"/>
    </source>
</evidence>
<feature type="compositionally biased region" description="Low complexity" evidence="3">
    <location>
        <begin position="460"/>
        <end position="487"/>
    </location>
</feature>
<feature type="region of interest" description="Disordered" evidence="3">
    <location>
        <begin position="455"/>
        <end position="489"/>
    </location>
</feature>
<dbReference type="GO" id="GO:0000160">
    <property type="term" value="P:phosphorelay signal transduction system"/>
    <property type="evidence" value="ECO:0007669"/>
    <property type="project" value="InterPro"/>
</dbReference>
<keyword evidence="1" id="KW-0145">Chemotaxis</keyword>
<dbReference type="SUPFAM" id="SSF52172">
    <property type="entry name" value="CheY-like"/>
    <property type="match status" value="1"/>
</dbReference>
<dbReference type="InterPro" id="IPR028976">
    <property type="entry name" value="CheC-like_sf"/>
</dbReference>
<evidence type="ECO:0000256" key="2">
    <source>
        <dbReference type="PROSITE-ProRule" id="PRU00169"/>
    </source>
</evidence>
<feature type="region of interest" description="Disordered" evidence="3">
    <location>
        <begin position="218"/>
        <end position="262"/>
    </location>
</feature>
<sequence length="615" mass="65958">MKSRERFNKILLACRDRIQDEVAALIGKPFKIGEAEFRVTSKEELFADVDGKQALARVRLEGDVQGSGCLLVSVKDAIYIGGTLIMLPESELASVLAEQQYSEELQDSYGEVANIICGAATVTFEEMYPKSVRLIRTEQEVVVPLKVEVESDQPIVDVPYYLMTAPMQLGSHELGNVHLALPAGPFGLVAEAPKEHLSPQSAEEKIAEQAVTGVQAETGEAPERQAADSAAAEAGADDRPENRAAAAGEHAAPSQPKRDIGKQKKLIDGLLKSCMTKMGSEVSALLGGVLEVTPTENLAVTKEGFIEQAGGKQIMTRMELRGGGQGEAYLFVDLKTAVYLGGCLIMLPESELEETVRNEDFSEDARDAYGEVTNIVAGVFTSVFEEQSRLKLGFVKTAVEPVSPAKIDPEADEVFANQAYYLSLGEMRYNERDLGRLQLLVPARVLELEGLLAHGEEEAPSGGETATTATATAPSGKAPAAPSGPAPLREKTAESVDVLIFTDDDPEAGRIANALEVAGYACRILHFKDPVNTMLTSRIQMIFLVMQEVSEQGFGMAIKISSAGLPVPLVAAGPAWTRTLVLKAVKYGACDILITPSSPGDIREKIENNLVKKAA</sequence>
<dbReference type="GO" id="GO:0006935">
    <property type="term" value="P:chemotaxis"/>
    <property type="evidence" value="ECO:0007669"/>
    <property type="project" value="UniProtKB-KW"/>
</dbReference>
<reference evidence="5 6" key="1">
    <citation type="journal article" date="2011" name="Stand. Genomic Sci.">
        <title>Complete genome sequence of Desulfobulbus propionicus type strain (1pr3).</title>
        <authorList>
            <person name="Pagani I."/>
            <person name="Lapidus A."/>
            <person name="Nolan M."/>
            <person name="Lucas S."/>
            <person name="Hammon N."/>
            <person name="Deshpande S."/>
            <person name="Cheng J.F."/>
            <person name="Chertkov O."/>
            <person name="Davenport K."/>
            <person name="Tapia R."/>
            <person name="Han C."/>
            <person name="Goodwin L."/>
            <person name="Pitluck S."/>
            <person name="Liolios K."/>
            <person name="Mavromatis K."/>
            <person name="Ivanova N."/>
            <person name="Mikhailova N."/>
            <person name="Pati A."/>
            <person name="Chen A."/>
            <person name="Palaniappan K."/>
            <person name="Land M."/>
            <person name="Hauser L."/>
            <person name="Chang Y.J."/>
            <person name="Jeffries C.D."/>
            <person name="Detter J.C."/>
            <person name="Brambilla E."/>
            <person name="Kannan K.P."/>
            <person name="Djao O.D."/>
            <person name="Rohde M."/>
            <person name="Pukall R."/>
            <person name="Spring S."/>
            <person name="Goker M."/>
            <person name="Sikorski J."/>
            <person name="Woyke T."/>
            <person name="Bristow J."/>
            <person name="Eisen J.A."/>
            <person name="Markowitz V."/>
            <person name="Hugenholtz P."/>
            <person name="Kyrpides N.C."/>
            <person name="Klenk H.P."/>
        </authorList>
    </citation>
    <scope>NUCLEOTIDE SEQUENCE [LARGE SCALE GENOMIC DNA]</scope>
    <source>
        <strain evidence="6">ATCC 33891 / DSM 2032 / 1pr3</strain>
    </source>
</reference>
<dbReference type="InterPro" id="IPR001789">
    <property type="entry name" value="Sig_transdc_resp-reg_receiver"/>
</dbReference>
<dbReference type="EMBL" id="CP002364">
    <property type="protein sequence ID" value="ADW18357.1"/>
    <property type="molecule type" value="Genomic_DNA"/>
</dbReference>
<gene>
    <name evidence="5" type="ordered locus">Despr_2213</name>
</gene>
<evidence type="ECO:0000313" key="5">
    <source>
        <dbReference type="EMBL" id="ADW18357.1"/>
    </source>
</evidence>
<dbReference type="KEGG" id="dpr:Despr_2213"/>
<dbReference type="Proteomes" id="UP000006365">
    <property type="component" value="Chromosome"/>
</dbReference>
<proteinExistence type="predicted"/>
<organism evidence="5 6">
    <name type="scientific">Desulfobulbus propionicus (strain ATCC 33891 / DSM 2032 / VKM B-1956 / 1pr3)</name>
    <dbReference type="NCBI Taxonomy" id="577650"/>
    <lineage>
        <taxon>Bacteria</taxon>
        <taxon>Pseudomonadati</taxon>
        <taxon>Thermodesulfobacteriota</taxon>
        <taxon>Desulfobulbia</taxon>
        <taxon>Desulfobulbales</taxon>
        <taxon>Desulfobulbaceae</taxon>
        <taxon>Desulfobulbus</taxon>
    </lineage>
</organism>